<protein>
    <submittedName>
        <fullName evidence="2">(rape) hypothetical protein</fullName>
    </submittedName>
</protein>
<gene>
    <name evidence="2" type="ORF">DARMORV10_A08P15490.1</name>
</gene>
<proteinExistence type="predicted"/>
<dbReference type="PANTHER" id="PTHR38932:SF1">
    <property type="entry name" value="DUF4005 DOMAIN-CONTAINING PROTEIN"/>
    <property type="match status" value="1"/>
</dbReference>
<evidence type="ECO:0000256" key="1">
    <source>
        <dbReference type="SAM" id="MobiDB-lite"/>
    </source>
</evidence>
<dbReference type="PANTHER" id="PTHR38932">
    <property type="entry name" value="BNAC03G64660D PROTEIN"/>
    <property type="match status" value="1"/>
</dbReference>
<reference evidence="2" key="1">
    <citation type="submission" date="2021-01" db="EMBL/GenBank/DDBJ databases">
        <authorList>
            <consortium name="Genoscope - CEA"/>
            <person name="William W."/>
        </authorList>
    </citation>
    <scope>NUCLEOTIDE SEQUENCE</scope>
</reference>
<evidence type="ECO:0000313" key="2">
    <source>
        <dbReference type="EMBL" id="CAF2237539.1"/>
    </source>
</evidence>
<organism evidence="2">
    <name type="scientific">Brassica napus</name>
    <name type="common">Rape</name>
    <dbReference type="NCBI Taxonomy" id="3708"/>
    <lineage>
        <taxon>Eukaryota</taxon>
        <taxon>Viridiplantae</taxon>
        <taxon>Streptophyta</taxon>
        <taxon>Embryophyta</taxon>
        <taxon>Tracheophyta</taxon>
        <taxon>Spermatophyta</taxon>
        <taxon>Magnoliopsida</taxon>
        <taxon>eudicotyledons</taxon>
        <taxon>Gunneridae</taxon>
        <taxon>Pentapetalae</taxon>
        <taxon>rosids</taxon>
        <taxon>malvids</taxon>
        <taxon>Brassicales</taxon>
        <taxon>Brassicaceae</taxon>
        <taxon>Brassiceae</taxon>
        <taxon>Brassica</taxon>
    </lineage>
</organism>
<feature type="region of interest" description="Disordered" evidence="1">
    <location>
        <begin position="224"/>
        <end position="283"/>
    </location>
</feature>
<sequence>MLWISHDLTSPVSCSWGPLLTRILILIYPVSCGSGEVERWRLRYSLLGASSEEFHYVISQRVSALVLPRQLASRSEWSTGVGLLILEMACASLVLGGVIKSSMAVAAYAFHLLHLYLPRCAERSIRTKTMYPRVKAKDKIFNCNHSGSCLNSNYLQSRASENKQEEDLHIIVAKIPKIYIPSVLMSETESKDMKKHIRGAEIEPIQKPKTSPVLRPRAVVSSPDNDALIGSINKSEENKAKTGLKSNGHVSKRASQRKNIDTNVKFSHRPVATKSGTSLKDHK</sequence>
<dbReference type="Proteomes" id="UP001295469">
    <property type="component" value="Chromosome A08"/>
</dbReference>
<dbReference type="AlphaFoldDB" id="A0A816ZW30"/>
<accession>A0A816ZW30</accession>
<feature type="compositionally biased region" description="Polar residues" evidence="1">
    <location>
        <begin position="274"/>
        <end position="283"/>
    </location>
</feature>
<name>A0A816ZW30_BRANA</name>
<dbReference type="EMBL" id="HG994362">
    <property type="protein sequence ID" value="CAF2237539.1"/>
    <property type="molecule type" value="Genomic_DNA"/>
</dbReference>